<feature type="region of interest" description="Disordered" evidence="1">
    <location>
        <begin position="162"/>
        <end position="185"/>
    </location>
</feature>
<reference evidence="3 4" key="1">
    <citation type="submission" date="2020-01" db="EMBL/GenBank/DDBJ databases">
        <title>The draft genome sequence of Corallococcus exiguus DSM 14696.</title>
        <authorList>
            <person name="Zhang X."/>
            <person name="Zhu H."/>
        </authorList>
    </citation>
    <scope>NUCLEOTIDE SEQUENCE [LARGE SCALE GENOMIC DNA]</scope>
    <source>
        <strain evidence="3 4">DSM 14696</strain>
    </source>
</reference>
<feature type="signal peptide" evidence="2">
    <location>
        <begin position="1"/>
        <end position="21"/>
    </location>
</feature>
<accession>A0A7X5BTQ1</accession>
<dbReference type="RefSeq" id="WP_139919269.1">
    <property type="nucleotide sequence ID" value="NZ_CBCSLE010000155.1"/>
</dbReference>
<dbReference type="Proteomes" id="UP000537825">
    <property type="component" value="Unassembled WGS sequence"/>
</dbReference>
<evidence type="ECO:0000313" key="4">
    <source>
        <dbReference type="Proteomes" id="UP000537825"/>
    </source>
</evidence>
<gene>
    <name evidence="3" type="ORF">GTZ93_37910</name>
</gene>
<evidence type="ECO:0000313" key="3">
    <source>
        <dbReference type="EMBL" id="NBC45586.1"/>
    </source>
</evidence>
<evidence type="ECO:0000256" key="1">
    <source>
        <dbReference type="SAM" id="MobiDB-lite"/>
    </source>
</evidence>
<protein>
    <submittedName>
        <fullName evidence="3">Uncharacterized protein</fullName>
    </submittedName>
</protein>
<dbReference type="AlphaFoldDB" id="A0A7X5BTQ1"/>
<dbReference type="PROSITE" id="PS51257">
    <property type="entry name" value="PROKAR_LIPOPROTEIN"/>
    <property type="match status" value="1"/>
</dbReference>
<keyword evidence="4" id="KW-1185">Reference proteome</keyword>
<dbReference type="EMBL" id="JAAAPK010000014">
    <property type="protein sequence ID" value="NBC45586.1"/>
    <property type="molecule type" value="Genomic_DNA"/>
</dbReference>
<feature type="chain" id="PRO_5031189111" evidence="2">
    <location>
        <begin position="22"/>
        <end position="185"/>
    </location>
</feature>
<evidence type="ECO:0000256" key="2">
    <source>
        <dbReference type="SAM" id="SignalP"/>
    </source>
</evidence>
<name>A0A7X5BTQ1_9BACT</name>
<proteinExistence type="predicted"/>
<keyword evidence="2" id="KW-0732">Signal</keyword>
<sequence length="185" mass="19979">MRLCAALTALSLLASCTTTYAIPKPELTRLDGFRDENAALMRELGDVMLNRVTERKRTVRDVEGQAHQFTSDTPLALARVSAQADTEFQRFIEVGVDGDRFRGVPLEGSTSSTTAPPVVVSLSEVDHARLREFSLGKTLLLTGTIGVALMGSLVMVSKLFKPTTGSDPDDRGGIIDLGPTPRLTF</sequence>
<organism evidence="3 4">
    <name type="scientific">Corallococcus exiguus</name>
    <dbReference type="NCBI Taxonomy" id="83462"/>
    <lineage>
        <taxon>Bacteria</taxon>
        <taxon>Pseudomonadati</taxon>
        <taxon>Myxococcota</taxon>
        <taxon>Myxococcia</taxon>
        <taxon>Myxococcales</taxon>
        <taxon>Cystobacterineae</taxon>
        <taxon>Myxococcaceae</taxon>
        <taxon>Corallococcus</taxon>
    </lineage>
</organism>
<comment type="caution">
    <text evidence="3">The sequence shown here is derived from an EMBL/GenBank/DDBJ whole genome shotgun (WGS) entry which is preliminary data.</text>
</comment>